<protein>
    <submittedName>
        <fullName evidence="2">Uncharacterized protein</fullName>
    </submittedName>
</protein>
<comment type="caution">
    <text evidence="2">The sequence shown here is derived from an EMBL/GenBank/DDBJ whole genome shotgun (WGS) entry which is preliminary data.</text>
</comment>
<gene>
    <name evidence="2" type="ORF">GJ744_000887</name>
</gene>
<dbReference type="Proteomes" id="UP000606974">
    <property type="component" value="Unassembled WGS sequence"/>
</dbReference>
<feature type="region of interest" description="Disordered" evidence="1">
    <location>
        <begin position="1"/>
        <end position="42"/>
    </location>
</feature>
<accession>A0A8H7AT14</accession>
<reference evidence="2" key="1">
    <citation type="submission" date="2020-02" db="EMBL/GenBank/DDBJ databases">
        <authorList>
            <person name="Palmer J.M."/>
        </authorList>
    </citation>
    <scope>NUCLEOTIDE SEQUENCE</scope>
    <source>
        <strain evidence="2">EPUS1.4</strain>
        <tissue evidence="2">Thallus</tissue>
    </source>
</reference>
<evidence type="ECO:0000256" key="1">
    <source>
        <dbReference type="SAM" id="MobiDB-lite"/>
    </source>
</evidence>
<sequence>MMLPKSKPNESDSSDLSDLELSARISKSSKKSSKPKDKEQELVIRCKHRPSNACSISTGGPEIITATPRTRKRVSFYDRSQTL</sequence>
<name>A0A8H7AT14_9EURO</name>
<proteinExistence type="predicted"/>
<organism evidence="2 3">
    <name type="scientific">Endocarpon pusillum</name>
    <dbReference type="NCBI Taxonomy" id="364733"/>
    <lineage>
        <taxon>Eukaryota</taxon>
        <taxon>Fungi</taxon>
        <taxon>Dikarya</taxon>
        <taxon>Ascomycota</taxon>
        <taxon>Pezizomycotina</taxon>
        <taxon>Eurotiomycetes</taxon>
        <taxon>Chaetothyriomycetidae</taxon>
        <taxon>Verrucariales</taxon>
        <taxon>Verrucariaceae</taxon>
        <taxon>Endocarpon</taxon>
    </lineage>
</organism>
<keyword evidence="3" id="KW-1185">Reference proteome</keyword>
<evidence type="ECO:0000313" key="3">
    <source>
        <dbReference type="Proteomes" id="UP000606974"/>
    </source>
</evidence>
<dbReference type="EMBL" id="JAACFV010000011">
    <property type="protein sequence ID" value="KAF7512626.1"/>
    <property type="molecule type" value="Genomic_DNA"/>
</dbReference>
<evidence type="ECO:0000313" key="2">
    <source>
        <dbReference type="EMBL" id="KAF7512626.1"/>
    </source>
</evidence>
<dbReference type="AlphaFoldDB" id="A0A8H7AT14"/>